<accession>A0A1I4PQH6</accession>
<organism evidence="6 7">
    <name type="scientific">Halopseudomonas yangmingensis</name>
    <dbReference type="NCBI Taxonomy" id="1720063"/>
    <lineage>
        <taxon>Bacteria</taxon>
        <taxon>Pseudomonadati</taxon>
        <taxon>Pseudomonadota</taxon>
        <taxon>Gammaproteobacteria</taxon>
        <taxon>Pseudomonadales</taxon>
        <taxon>Pseudomonadaceae</taxon>
        <taxon>Halopseudomonas</taxon>
    </lineage>
</organism>
<dbReference type="STRING" id="1720063.SAMN05216217_1033"/>
<name>A0A1I4PQH6_9GAMM</name>
<reference evidence="7" key="1">
    <citation type="submission" date="2016-10" db="EMBL/GenBank/DDBJ databases">
        <authorList>
            <person name="Varghese N."/>
            <person name="Submissions S."/>
        </authorList>
    </citation>
    <scope>NUCLEOTIDE SEQUENCE [LARGE SCALE GENOMIC DNA]</scope>
    <source>
        <strain evidence="7">DSM 24213</strain>
    </source>
</reference>
<dbReference type="RefSeq" id="WP_093473169.1">
    <property type="nucleotide sequence ID" value="NZ_FOUI01000003.1"/>
</dbReference>
<protein>
    <recommendedName>
        <fullName evidence="5">Flagellar protein FliT</fullName>
    </recommendedName>
</protein>
<evidence type="ECO:0000313" key="6">
    <source>
        <dbReference type="EMBL" id="SFM29740.1"/>
    </source>
</evidence>
<sequence>MLAVEQLHDTREALLAALQTGDWERVGELDSQCRALVARAMDADAREDQALADALDALLETYRELIEVCRAVQARLAEELGGLQRGRQGARVYQLFS</sequence>
<dbReference type="Gene3D" id="1.20.58.380">
    <property type="entry name" value="Flagellar protein flit"/>
    <property type="match status" value="1"/>
</dbReference>
<keyword evidence="4" id="KW-0143">Chaperone</keyword>
<gene>
    <name evidence="6" type="ORF">SAMN05216217_1033</name>
</gene>
<dbReference type="GO" id="GO:0044781">
    <property type="term" value="P:bacterial-type flagellum organization"/>
    <property type="evidence" value="ECO:0007669"/>
    <property type="project" value="UniProtKB-KW"/>
</dbReference>
<dbReference type="InterPro" id="IPR008622">
    <property type="entry name" value="FliT"/>
</dbReference>
<evidence type="ECO:0000256" key="5">
    <source>
        <dbReference type="ARBA" id="ARBA00093797"/>
    </source>
</evidence>
<comment type="subcellular location">
    <subcellularLocation>
        <location evidence="1">Cytoplasm</location>
        <location evidence="1">Cytosol</location>
    </subcellularLocation>
</comment>
<evidence type="ECO:0000256" key="3">
    <source>
        <dbReference type="ARBA" id="ARBA00022795"/>
    </source>
</evidence>
<dbReference type="Proteomes" id="UP000243629">
    <property type="component" value="Unassembled WGS sequence"/>
</dbReference>
<evidence type="ECO:0000313" key="7">
    <source>
        <dbReference type="Proteomes" id="UP000243629"/>
    </source>
</evidence>
<dbReference type="AlphaFoldDB" id="A0A1I4PQH6"/>
<dbReference type="EMBL" id="FOUI01000003">
    <property type="protein sequence ID" value="SFM29740.1"/>
    <property type="molecule type" value="Genomic_DNA"/>
</dbReference>
<keyword evidence="2" id="KW-0963">Cytoplasm</keyword>
<evidence type="ECO:0000256" key="1">
    <source>
        <dbReference type="ARBA" id="ARBA00004514"/>
    </source>
</evidence>
<dbReference type="OrthoDB" id="7013020at2"/>
<dbReference type="Pfam" id="PF05400">
    <property type="entry name" value="FliT"/>
    <property type="match status" value="1"/>
</dbReference>
<keyword evidence="7" id="KW-1185">Reference proteome</keyword>
<evidence type="ECO:0000256" key="4">
    <source>
        <dbReference type="ARBA" id="ARBA00023186"/>
    </source>
</evidence>
<evidence type="ECO:0000256" key="2">
    <source>
        <dbReference type="ARBA" id="ARBA00022490"/>
    </source>
</evidence>
<proteinExistence type="predicted"/>
<keyword evidence="3" id="KW-1005">Bacterial flagellum biogenesis</keyword>